<dbReference type="GO" id="GO:0046872">
    <property type="term" value="F:metal ion binding"/>
    <property type="evidence" value="ECO:0007669"/>
    <property type="project" value="InterPro"/>
</dbReference>
<feature type="domain" description="Peptidase M16 C-terminal" evidence="2">
    <location>
        <begin position="179"/>
        <end position="351"/>
    </location>
</feature>
<evidence type="ECO:0000313" key="4">
    <source>
        <dbReference type="Proteomes" id="UP001189619"/>
    </source>
</evidence>
<sequence length="421" mass="47955">MKAIRNGSDWQCVECHNGMTVLFIEKPQYYSAHVRLVVKYGSLHHRFFDPISSATVVQPEGVAHFLEHALFPSEGNDAYVQLAEYGADLQASTYIDRTAFYSTTVGNVMDTVGFLLELAFHSNITEDRIQLEKQVIQNEMLMSQADPAEVARQNMLNALYWNHPVKKDVKGTEESLSQITLDHVRTAHSLFYVPHNCLLLVAGNVHIHDLVERAEQMVSRKPFAATADLPEWREPPNAVQDFSLAEMGLNQAYVHVGYKHVHAGLTATALFQEELVIRICAVMLEHELYNLLNEKELTGDDGSADAIRVNYCRAADAGYLEITAQTDSWEWFREAVMQAAERVRNAPWSESLADDWKKLWLLRCQKEANDLSVLTYYLEKWWTTLEGFDLDRTLRNISARHLRDAIERLLVPENMAVSVVC</sequence>
<evidence type="ECO:0000313" key="3">
    <source>
        <dbReference type="EMBL" id="CAJ1003103.1"/>
    </source>
</evidence>
<keyword evidence="4" id="KW-1185">Reference proteome</keyword>
<proteinExistence type="predicted"/>
<evidence type="ECO:0000259" key="1">
    <source>
        <dbReference type="Pfam" id="PF00675"/>
    </source>
</evidence>
<dbReference type="InterPro" id="IPR050361">
    <property type="entry name" value="MPP/UQCRC_Complex"/>
</dbReference>
<evidence type="ECO:0000259" key="2">
    <source>
        <dbReference type="Pfam" id="PF05193"/>
    </source>
</evidence>
<dbReference type="AlphaFoldDB" id="A0AA48M8A8"/>
<dbReference type="InterPro" id="IPR007863">
    <property type="entry name" value="Peptidase_M16_C"/>
</dbReference>
<dbReference type="Proteomes" id="UP001189619">
    <property type="component" value="Chromosome"/>
</dbReference>
<organism evidence="3 4">
    <name type="scientific">Brevibacillus aydinogluensis</name>
    <dbReference type="NCBI Taxonomy" id="927786"/>
    <lineage>
        <taxon>Bacteria</taxon>
        <taxon>Bacillati</taxon>
        <taxon>Bacillota</taxon>
        <taxon>Bacilli</taxon>
        <taxon>Bacillales</taxon>
        <taxon>Paenibacillaceae</taxon>
        <taxon>Brevibacillus</taxon>
    </lineage>
</organism>
<dbReference type="EMBL" id="OY569118">
    <property type="protein sequence ID" value="CAJ1003103.1"/>
    <property type="molecule type" value="Genomic_DNA"/>
</dbReference>
<gene>
    <name evidence="3" type="ORF">BSPP4475_12305</name>
</gene>
<protein>
    <submittedName>
        <fullName evidence="3">Insulinase family protein</fullName>
    </submittedName>
</protein>
<dbReference type="PANTHER" id="PTHR11851:SF134">
    <property type="entry name" value="ZINC-DEPENDENT PROTEASE"/>
    <property type="match status" value="1"/>
</dbReference>
<dbReference type="PANTHER" id="PTHR11851">
    <property type="entry name" value="METALLOPROTEASE"/>
    <property type="match status" value="1"/>
</dbReference>
<dbReference type="InterPro" id="IPR011249">
    <property type="entry name" value="Metalloenz_LuxS/M16"/>
</dbReference>
<accession>A0AA48M8A8</accession>
<dbReference type="InterPro" id="IPR011765">
    <property type="entry name" value="Pept_M16_N"/>
</dbReference>
<dbReference type="Pfam" id="PF05193">
    <property type="entry name" value="Peptidase_M16_C"/>
    <property type="match status" value="1"/>
</dbReference>
<dbReference type="SUPFAM" id="SSF63411">
    <property type="entry name" value="LuxS/MPP-like metallohydrolase"/>
    <property type="match status" value="2"/>
</dbReference>
<name>A0AA48M8A8_9BACL</name>
<feature type="domain" description="Peptidase M16 N-terminal" evidence="1">
    <location>
        <begin position="21"/>
        <end position="172"/>
    </location>
</feature>
<reference evidence="3" key="1">
    <citation type="submission" date="2023-07" db="EMBL/GenBank/DDBJ databases">
        <authorList>
            <person name="Ivanov I."/>
            <person name="Teneva D."/>
            <person name="Stoikov I."/>
        </authorList>
    </citation>
    <scope>NUCLEOTIDE SEQUENCE</scope>
    <source>
        <strain evidence="3">4475</strain>
    </source>
</reference>
<dbReference type="KEGG" id="bayd:BSPP4475_12305"/>
<dbReference type="RefSeq" id="WP_304414423.1">
    <property type="nucleotide sequence ID" value="NZ_OY569118.1"/>
</dbReference>
<dbReference type="Gene3D" id="3.30.830.10">
    <property type="entry name" value="Metalloenzyme, LuxS/M16 peptidase-like"/>
    <property type="match status" value="2"/>
</dbReference>
<dbReference type="Pfam" id="PF00675">
    <property type="entry name" value="Peptidase_M16"/>
    <property type="match status" value="1"/>
</dbReference>